<evidence type="ECO:0000313" key="1">
    <source>
        <dbReference type="EMBL" id="KAI4304177.1"/>
    </source>
</evidence>
<protein>
    <submittedName>
        <fullName evidence="1">Uncharacterized protein</fullName>
    </submittedName>
</protein>
<dbReference type="Proteomes" id="UP001057402">
    <property type="component" value="Chromosome 12"/>
</dbReference>
<gene>
    <name evidence="1" type="ORF">MLD38_039726</name>
</gene>
<reference evidence="2" key="1">
    <citation type="journal article" date="2023" name="Front. Plant Sci.">
        <title>Chromosomal-level genome assembly of Melastoma candidum provides insights into trichome evolution.</title>
        <authorList>
            <person name="Zhong Y."/>
            <person name="Wu W."/>
            <person name="Sun C."/>
            <person name="Zou P."/>
            <person name="Liu Y."/>
            <person name="Dai S."/>
            <person name="Zhou R."/>
        </authorList>
    </citation>
    <scope>NUCLEOTIDE SEQUENCE [LARGE SCALE GENOMIC DNA]</scope>
</reference>
<proteinExistence type="predicted"/>
<evidence type="ECO:0000313" key="2">
    <source>
        <dbReference type="Proteomes" id="UP001057402"/>
    </source>
</evidence>
<dbReference type="EMBL" id="CM042891">
    <property type="protein sequence ID" value="KAI4304177.1"/>
    <property type="molecule type" value="Genomic_DNA"/>
</dbReference>
<name>A0ACB9L477_9MYRT</name>
<sequence length="731" mass="83426">MMLTAAVAAILCFISFQLTTATAGVVKEVEGGPEGVVWVVQLSDLHFSVHHPDRARDFASHAKRALSIIKPSLVLITGDLTDGKSEDLLTMKQDEAEWIEYRDVIDDVASRSGIDRSLFYDVRGNHDSFGVPIRGGPLDYYAKYSVNGRLGRNGTVNSVTLVTKDRKHLFVGFDSAMPVGVRGPTNLFGHPSDQLLYELDGELSQWDSKPSRSVTKLAFGHFPLSFSAATDSGKSLRDVFLRHSLSAYLCGHLHTKFGRNLKRHHQSNSRYSSINNEFFQLNIHNSPSTMTNSCSRGGPHFEEFWEWEMGDWRKSRALRILAIDDGHVSYLDTDLLPGFQETIVMPTFPLDSRFMSLSSVYYKYKCQHMVPSSYETIRALVFSATPIISVVARIYDREVGSMNLLVETPMTKREGDNFRGDLYSAPWNYKAFEDQSPDRYWIQVEAIDGNGKSSLSDLRPFSVEGLTAKVKWTWKEFFVMGCQWDALYYSILWSSLCFIIVILLLPITFRIITTNRVSYRSFIAHKCIGRFIAWILHEIWTIHALWFSIIGYVFFLLIFPWCSGQIFTDSGKGYMTYKGWAPEDFTSSGNHLYIARPDVMVVVLPHLILVVLPMILCVATFAAERGFYQECTYTSFEKKEDDYPQEKRSLTQNDQGSSIPRARTSKRWLRKFLFLICLGILWKHYKSCRALAKGYDMNPMVNFAWYCFSVPLLLVYAVYETRSISYAVTGR</sequence>
<comment type="caution">
    <text evidence="1">The sequence shown here is derived from an EMBL/GenBank/DDBJ whole genome shotgun (WGS) entry which is preliminary data.</text>
</comment>
<keyword evidence="2" id="KW-1185">Reference proteome</keyword>
<accession>A0ACB9L477</accession>
<organism evidence="1 2">
    <name type="scientific">Melastoma candidum</name>
    <dbReference type="NCBI Taxonomy" id="119954"/>
    <lineage>
        <taxon>Eukaryota</taxon>
        <taxon>Viridiplantae</taxon>
        <taxon>Streptophyta</taxon>
        <taxon>Embryophyta</taxon>
        <taxon>Tracheophyta</taxon>
        <taxon>Spermatophyta</taxon>
        <taxon>Magnoliopsida</taxon>
        <taxon>eudicotyledons</taxon>
        <taxon>Gunneridae</taxon>
        <taxon>Pentapetalae</taxon>
        <taxon>rosids</taxon>
        <taxon>malvids</taxon>
        <taxon>Myrtales</taxon>
        <taxon>Melastomataceae</taxon>
        <taxon>Melastomatoideae</taxon>
        <taxon>Melastomateae</taxon>
        <taxon>Melastoma</taxon>
    </lineage>
</organism>